<evidence type="ECO:0000256" key="2">
    <source>
        <dbReference type="ARBA" id="ARBA00022692"/>
    </source>
</evidence>
<dbReference type="RefSeq" id="WP_344808475.1">
    <property type="nucleotide sequence ID" value="NZ_BAABBO010000016.1"/>
</dbReference>
<dbReference type="InterPro" id="IPR010652">
    <property type="entry name" value="DUF1232"/>
</dbReference>
<evidence type="ECO:0000313" key="8">
    <source>
        <dbReference type="Proteomes" id="UP001501337"/>
    </source>
</evidence>
<dbReference type="Proteomes" id="UP001501337">
    <property type="component" value="Unassembled WGS sequence"/>
</dbReference>
<name>A0ABP7PZ33_9GAMM</name>
<evidence type="ECO:0000313" key="7">
    <source>
        <dbReference type="EMBL" id="GAA3973434.1"/>
    </source>
</evidence>
<keyword evidence="4" id="KW-0472">Membrane</keyword>
<gene>
    <name evidence="7" type="ORF">GCM10022278_33280</name>
</gene>
<sequence>MRQQLMFWKKKDNTAAETVTPASASSALLSEKENKEFAKRFDPSRLWRKIIGSGRKAGFQTIELALTLYYTARAPETPVWCKTAIYGALGYFISLVDAIPDLTPVLGYTDDVGVMLSALAMLSAYVTPEIRTKARKQAIKLLPQDVTPEPADAPGADSPQQALDQSKP</sequence>
<accession>A0ABP7PZ33</accession>
<keyword evidence="2" id="KW-0812">Transmembrane</keyword>
<organism evidence="7 8">
    <name type="scientific">Allohahella marinimesophila</name>
    <dbReference type="NCBI Taxonomy" id="1054972"/>
    <lineage>
        <taxon>Bacteria</taxon>
        <taxon>Pseudomonadati</taxon>
        <taxon>Pseudomonadota</taxon>
        <taxon>Gammaproteobacteria</taxon>
        <taxon>Oceanospirillales</taxon>
        <taxon>Hahellaceae</taxon>
        <taxon>Allohahella</taxon>
    </lineage>
</organism>
<feature type="domain" description="DUF1232" evidence="6">
    <location>
        <begin position="82"/>
        <end position="115"/>
    </location>
</feature>
<evidence type="ECO:0000259" key="6">
    <source>
        <dbReference type="Pfam" id="PF06803"/>
    </source>
</evidence>
<comment type="caution">
    <text evidence="7">The sequence shown here is derived from an EMBL/GenBank/DDBJ whole genome shotgun (WGS) entry which is preliminary data.</text>
</comment>
<feature type="compositionally biased region" description="Polar residues" evidence="5">
    <location>
        <begin position="158"/>
        <end position="168"/>
    </location>
</feature>
<reference evidence="8" key="1">
    <citation type="journal article" date="2019" name="Int. J. Syst. Evol. Microbiol.">
        <title>The Global Catalogue of Microorganisms (GCM) 10K type strain sequencing project: providing services to taxonomists for standard genome sequencing and annotation.</title>
        <authorList>
            <consortium name="The Broad Institute Genomics Platform"/>
            <consortium name="The Broad Institute Genome Sequencing Center for Infectious Disease"/>
            <person name="Wu L."/>
            <person name="Ma J."/>
        </authorList>
    </citation>
    <scope>NUCLEOTIDE SEQUENCE [LARGE SCALE GENOMIC DNA]</scope>
    <source>
        <strain evidence="8">JCM 17555</strain>
    </source>
</reference>
<keyword evidence="8" id="KW-1185">Reference proteome</keyword>
<comment type="subcellular location">
    <subcellularLocation>
        <location evidence="1">Endomembrane system</location>
        <topology evidence="1">Multi-pass membrane protein</topology>
    </subcellularLocation>
</comment>
<protein>
    <recommendedName>
        <fullName evidence="6">DUF1232 domain-containing protein</fullName>
    </recommendedName>
</protein>
<evidence type="ECO:0000256" key="3">
    <source>
        <dbReference type="ARBA" id="ARBA00022989"/>
    </source>
</evidence>
<keyword evidence="3" id="KW-1133">Transmembrane helix</keyword>
<proteinExistence type="predicted"/>
<evidence type="ECO:0000256" key="5">
    <source>
        <dbReference type="SAM" id="MobiDB-lite"/>
    </source>
</evidence>
<feature type="region of interest" description="Disordered" evidence="5">
    <location>
        <begin position="141"/>
        <end position="168"/>
    </location>
</feature>
<dbReference type="EMBL" id="BAABBO010000016">
    <property type="protein sequence ID" value="GAA3973434.1"/>
    <property type="molecule type" value="Genomic_DNA"/>
</dbReference>
<dbReference type="Pfam" id="PF06803">
    <property type="entry name" value="DUF1232"/>
    <property type="match status" value="1"/>
</dbReference>
<evidence type="ECO:0000256" key="4">
    <source>
        <dbReference type="ARBA" id="ARBA00023136"/>
    </source>
</evidence>
<evidence type="ECO:0000256" key="1">
    <source>
        <dbReference type="ARBA" id="ARBA00004127"/>
    </source>
</evidence>